<dbReference type="RefSeq" id="WP_168445814.1">
    <property type="nucleotide sequence ID" value="NZ_JAAXOW010000001.1"/>
</dbReference>
<dbReference type="AlphaFoldDB" id="A0A9X5FCG1"/>
<dbReference type="Gene3D" id="3.40.50.300">
    <property type="entry name" value="P-loop containing nucleotide triphosphate hydrolases"/>
    <property type="match status" value="1"/>
</dbReference>
<dbReference type="SUPFAM" id="SSF52540">
    <property type="entry name" value="P-loop containing nucleoside triphosphate hydrolases"/>
    <property type="match status" value="1"/>
</dbReference>
<proteinExistence type="predicted"/>
<accession>A0A9X5FCG1</accession>
<dbReference type="InterPro" id="IPR003439">
    <property type="entry name" value="ABC_transporter-like_ATP-bd"/>
</dbReference>
<evidence type="ECO:0000256" key="2">
    <source>
        <dbReference type="ARBA" id="ARBA00022741"/>
    </source>
</evidence>
<feature type="domain" description="ABC transporter" evidence="4">
    <location>
        <begin position="24"/>
        <end position="257"/>
    </location>
</feature>
<dbReference type="SMART" id="SM00382">
    <property type="entry name" value="AAA"/>
    <property type="match status" value="1"/>
</dbReference>
<dbReference type="GO" id="GO:0005524">
    <property type="term" value="F:ATP binding"/>
    <property type="evidence" value="ECO:0007669"/>
    <property type="project" value="UniProtKB-KW"/>
</dbReference>
<dbReference type="Proteomes" id="UP000774283">
    <property type="component" value="Unassembled WGS sequence"/>
</dbReference>
<dbReference type="EMBL" id="JAAXOW010000001">
    <property type="protein sequence ID" value="NKX91679.1"/>
    <property type="molecule type" value="Genomic_DNA"/>
</dbReference>
<evidence type="ECO:0000259" key="4">
    <source>
        <dbReference type="PROSITE" id="PS50893"/>
    </source>
</evidence>
<reference evidence="5 6" key="1">
    <citation type="submission" date="2020-04" db="EMBL/GenBank/DDBJ databases">
        <title>MicrobeNet Type strains.</title>
        <authorList>
            <person name="Nicholson A.C."/>
        </authorList>
    </citation>
    <scope>NUCLEOTIDE SEQUENCE [LARGE SCALE GENOMIC DNA]</scope>
    <source>
        <strain evidence="5 6">ATCC BAA-789</strain>
    </source>
</reference>
<keyword evidence="1" id="KW-0813">Transport</keyword>
<evidence type="ECO:0000313" key="6">
    <source>
        <dbReference type="Proteomes" id="UP000774283"/>
    </source>
</evidence>
<organism evidence="5 6">
    <name type="scientific">Sanguibacter hominis ATCC BAA-789</name>
    <dbReference type="NCBI Taxonomy" id="1312740"/>
    <lineage>
        <taxon>Bacteria</taxon>
        <taxon>Bacillati</taxon>
        <taxon>Actinomycetota</taxon>
        <taxon>Actinomycetes</taxon>
        <taxon>Micrococcales</taxon>
        <taxon>Sanguibacteraceae</taxon>
        <taxon>Sanguibacter</taxon>
    </lineage>
</organism>
<name>A0A9X5FCG1_9MICO</name>
<sequence length="260" mass="26477">MTSSADVRSDVEAVAPPGARGSGVVVAGLTVSLGGRTVLDDVSLRVAPGGLTAVVGPSGCGKSTLLRVLGGLPVAGTEVVGGEVEVPLAQDGRPDVAWMPQGDSLLPWRRTLGNVALGAQVGGASRRDAAAAARGLLGRFGLAGFERSWPHELSGGMRQRAALARTVLAGRRVLLLDEPFGALDPLTRRDMNGWLAAHRAQGVLGDGAAVVLVTHDVDEAVALADHVVVLSSRPGRVVARVEVGALGRDAARRVVLASLG</sequence>
<dbReference type="InterPro" id="IPR017871">
    <property type="entry name" value="ABC_transporter-like_CS"/>
</dbReference>
<comment type="caution">
    <text evidence="5">The sequence shown here is derived from an EMBL/GenBank/DDBJ whole genome shotgun (WGS) entry which is preliminary data.</text>
</comment>
<gene>
    <name evidence="5" type="ORF">HF995_00060</name>
</gene>
<dbReference type="PANTHER" id="PTHR42788:SF13">
    <property type="entry name" value="ALIPHATIC SULFONATES IMPORT ATP-BINDING PROTEIN SSUB"/>
    <property type="match status" value="1"/>
</dbReference>
<evidence type="ECO:0000256" key="3">
    <source>
        <dbReference type="ARBA" id="ARBA00022840"/>
    </source>
</evidence>
<dbReference type="PANTHER" id="PTHR42788">
    <property type="entry name" value="TAURINE IMPORT ATP-BINDING PROTEIN-RELATED"/>
    <property type="match status" value="1"/>
</dbReference>
<evidence type="ECO:0000313" key="5">
    <source>
        <dbReference type="EMBL" id="NKX91679.1"/>
    </source>
</evidence>
<protein>
    <submittedName>
        <fullName evidence="5">ATP-binding cassette domain-containing protein</fullName>
    </submittedName>
</protein>
<dbReference type="GO" id="GO:0016887">
    <property type="term" value="F:ATP hydrolysis activity"/>
    <property type="evidence" value="ECO:0007669"/>
    <property type="project" value="InterPro"/>
</dbReference>
<keyword evidence="3 5" id="KW-0067">ATP-binding</keyword>
<dbReference type="PROSITE" id="PS00211">
    <property type="entry name" value="ABC_TRANSPORTER_1"/>
    <property type="match status" value="1"/>
</dbReference>
<keyword evidence="2" id="KW-0547">Nucleotide-binding</keyword>
<evidence type="ECO:0000256" key="1">
    <source>
        <dbReference type="ARBA" id="ARBA00022448"/>
    </source>
</evidence>
<dbReference type="Pfam" id="PF00005">
    <property type="entry name" value="ABC_tran"/>
    <property type="match status" value="1"/>
</dbReference>
<keyword evidence="6" id="KW-1185">Reference proteome</keyword>
<dbReference type="InterPro" id="IPR003593">
    <property type="entry name" value="AAA+_ATPase"/>
</dbReference>
<dbReference type="InterPro" id="IPR050166">
    <property type="entry name" value="ABC_transporter_ATP-bind"/>
</dbReference>
<dbReference type="InterPro" id="IPR027417">
    <property type="entry name" value="P-loop_NTPase"/>
</dbReference>
<dbReference type="PROSITE" id="PS50893">
    <property type="entry name" value="ABC_TRANSPORTER_2"/>
    <property type="match status" value="1"/>
</dbReference>